<sequence>MHMKFTLSANQCLDDYVLNAQFCELADISSNAYQFWRDVVSSRYENSRSVFLLKKTIPKKYQMIVDKCTDLSGYVLSSAFCSFTGLAHSHLTSSNPSQFYKLVDVMMINGIKLVNLKKFYDDFGLDYDLQIYIEKCKYFSPTPFEKRIRLTPTLCLGYY</sequence>
<organism evidence="1 2">
    <name type="scientific">Campylobacter majalis</name>
    <dbReference type="NCBI Taxonomy" id="2790656"/>
    <lineage>
        <taxon>Bacteria</taxon>
        <taxon>Pseudomonadati</taxon>
        <taxon>Campylobacterota</taxon>
        <taxon>Epsilonproteobacteria</taxon>
        <taxon>Campylobacterales</taxon>
        <taxon>Campylobacteraceae</taxon>
        <taxon>Campylobacter</taxon>
    </lineage>
</organism>
<evidence type="ECO:0000313" key="2">
    <source>
        <dbReference type="Proteomes" id="UP000789803"/>
    </source>
</evidence>
<gene>
    <name evidence="1" type="ORF">LMG7974_00494</name>
</gene>
<name>A0ABN7K599_9BACT</name>
<evidence type="ECO:0000313" key="1">
    <source>
        <dbReference type="EMBL" id="CAD7287615.1"/>
    </source>
</evidence>
<comment type="caution">
    <text evidence="1">The sequence shown here is derived from an EMBL/GenBank/DDBJ whole genome shotgun (WGS) entry which is preliminary data.</text>
</comment>
<evidence type="ECO:0008006" key="3">
    <source>
        <dbReference type="Google" id="ProtNLM"/>
    </source>
</evidence>
<dbReference type="EMBL" id="CAJHOF010000003">
    <property type="protein sequence ID" value="CAD7287615.1"/>
    <property type="molecule type" value="Genomic_DNA"/>
</dbReference>
<keyword evidence="2" id="KW-1185">Reference proteome</keyword>
<proteinExistence type="predicted"/>
<reference evidence="1 2" key="1">
    <citation type="submission" date="2020-11" db="EMBL/GenBank/DDBJ databases">
        <authorList>
            <person name="Peeters C."/>
        </authorList>
    </citation>
    <scope>NUCLEOTIDE SEQUENCE [LARGE SCALE GENOMIC DNA]</scope>
    <source>
        <strain evidence="1 2">LMG 7974</strain>
    </source>
</reference>
<accession>A0ABN7K599</accession>
<protein>
    <recommendedName>
        <fullName evidence="3">Cysteine permease</fullName>
    </recommendedName>
</protein>
<dbReference type="Proteomes" id="UP000789803">
    <property type="component" value="Unassembled WGS sequence"/>
</dbReference>